<evidence type="ECO:0000313" key="3">
    <source>
        <dbReference type="EMBL" id="MEJ6400299.1"/>
    </source>
</evidence>
<feature type="compositionally biased region" description="Low complexity" evidence="1">
    <location>
        <begin position="61"/>
        <end position="112"/>
    </location>
</feature>
<dbReference type="Proteomes" id="UP001370590">
    <property type="component" value="Unassembled WGS sequence"/>
</dbReference>
<comment type="caution">
    <text evidence="3">The sequence shown here is derived from an EMBL/GenBank/DDBJ whole genome shotgun (WGS) entry which is preliminary data.</text>
</comment>
<feature type="transmembrane region" description="Helical" evidence="2">
    <location>
        <begin position="6"/>
        <end position="26"/>
    </location>
</feature>
<keyword evidence="2" id="KW-0812">Transmembrane</keyword>
<protein>
    <submittedName>
        <fullName evidence="3">Uncharacterized protein</fullName>
    </submittedName>
</protein>
<dbReference type="RefSeq" id="WP_339960112.1">
    <property type="nucleotide sequence ID" value="NZ_JAWMWH010000001.1"/>
</dbReference>
<proteinExistence type="predicted"/>
<feature type="transmembrane region" description="Helical" evidence="2">
    <location>
        <begin position="38"/>
        <end position="56"/>
    </location>
</feature>
<keyword evidence="4" id="KW-1185">Reference proteome</keyword>
<sequence length="240" mass="26599">MNITFKVLLTVFLVLFVITLLAALIQGIRIKNQSSKKWGLSALVMAILAVGSFWGVSASSNHQSTNQATTSQSSSSQSSMSNSSSSNSSSVTSESSSKLTSSEQASAKASSESQRKADHSEQQFEERDRKHRDMENRRQEQMLAKKGTDKKGYAKQISRVPSQSSHVVEKVTYNGTKTVAKVSSDLTMGNRRENQHNAFTIWSGLKRIAFLHHVKTNIIILDHNGKEIANTNNNRFNYLE</sequence>
<evidence type="ECO:0000256" key="2">
    <source>
        <dbReference type="SAM" id="Phobius"/>
    </source>
</evidence>
<dbReference type="EMBL" id="JAWMWH010000001">
    <property type="protein sequence ID" value="MEJ6400299.1"/>
    <property type="molecule type" value="Genomic_DNA"/>
</dbReference>
<evidence type="ECO:0000256" key="1">
    <source>
        <dbReference type="SAM" id="MobiDB-lite"/>
    </source>
</evidence>
<feature type="region of interest" description="Disordered" evidence="1">
    <location>
        <begin position="61"/>
        <end position="156"/>
    </location>
</feature>
<organism evidence="3 4">
    <name type="scientific">Nicoliella lavandulae</name>
    <dbReference type="NCBI Taxonomy" id="3082954"/>
    <lineage>
        <taxon>Bacteria</taxon>
        <taxon>Bacillati</taxon>
        <taxon>Bacillota</taxon>
        <taxon>Bacilli</taxon>
        <taxon>Lactobacillales</taxon>
        <taxon>Lactobacillaceae</taxon>
        <taxon>Nicoliella</taxon>
    </lineage>
</organism>
<keyword evidence="2" id="KW-1133">Transmembrane helix</keyword>
<accession>A0ABU8SKK8</accession>
<feature type="compositionally biased region" description="Basic and acidic residues" evidence="1">
    <location>
        <begin position="113"/>
        <end position="140"/>
    </location>
</feature>
<name>A0ABU8SKK8_9LACO</name>
<gene>
    <name evidence="3" type="ORF">R4146_03820</name>
</gene>
<keyword evidence="2" id="KW-0472">Membrane</keyword>
<evidence type="ECO:0000313" key="4">
    <source>
        <dbReference type="Proteomes" id="UP001370590"/>
    </source>
</evidence>
<reference evidence="3 4" key="1">
    <citation type="submission" date="2023-10" db="EMBL/GenBank/DDBJ databases">
        <title>Nicoliella lavandulae sp. nov. isolated from Lavandula angustifolia flowers.</title>
        <authorList>
            <person name="Alcantara C."/>
            <person name="Zuniga M."/>
            <person name="Landete J.M."/>
            <person name="Monedero V."/>
        </authorList>
    </citation>
    <scope>NUCLEOTIDE SEQUENCE [LARGE SCALE GENOMIC DNA]</scope>
    <source>
        <strain evidence="3 4">Es01</strain>
    </source>
</reference>